<feature type="region of interest" description="Disordered" evidence="1">
    <location>
        <begin position="1"/>
        <end position="55"/>
    </location>
</feature>
<dbReference type="AlphaFoldDB" id="A0A3N4LUM5"/>
<accession>A0A3N4LUM5</accession>
<name>A0A3N4LUM5_9PEZI</name>
<keyword evidence="3" id="KW-1185">Reference proteome</keyword>
<protein>
    <submittedName>
        <fullName evidence="2">Uncharacterized protein</fullName>
    </submittedName>
</protein>
<dbReference type="EMBL" id="ML121534">
    <property type="protein sequence ID" value="RPB26567.1"/>
    <property type="molecule type" value="Genomic_DNA"/>
</dbReference>
<feature type="region of interest" description="Disordered" evidence="1">
    <location>
        <begin position="155"/>
        <end position="182"/>
    </location>
</feature>
<feature type="compositionally biased region" description="Low complexity" evidence="1">
    <location>
        <begin position="24"/>
        <end position="35"/>
    </location>
</feature>
<gene>
    <name evidence="2" type="ORF">L211DRAFT_866441</name>
</gene>
<reference evidence="2 3" key="1">
    <citation type="journal article" date="2018" name="Nat. Ecol. Evol.">
        <title>Pezizomycetes genomes reveal the molecular basis of ectomycorrhizal truffle lifestyle.</title>
        <authorList>
            <person name="Murat C."/>
            <person name="Payen T."/>
            <person name="Noel B."/>
            <person name="Kuo A."/>
            <person name="Morin E."/>
            <person name="Chen J."/>
            <person name="Kohler A."/>
            <person name="Krizsan K."/>
            <person name="Balestrini R."/>
            <person name="Da Silva C."/>
            <person name="Montanini B."/>
            <person name="Hainaut M."/>
            <person name="Levati E."/>
            <person name="Barry K.W."/>
            <person name="Belfiori B."/>
            <person name="Cichocki N."/>
            <person name="Clum A."/>
            <person name="Dockter R.B."/>
            <person name="Fauchery L."/>
            <person name="Guy J."/>
            <person name="Iotti M."/>
            <person name="Le Tacon F."/>
            <person name="Lindquist E.A."/>
            <person name="Lipzen A."/>
            <person name="Malagnac F."/>
            <person name="Mello A."/>
            <person name="Molinier V."/>
            <person name="Miyauchi S."/>
            <person name="Poulain J."/>
            <person name="Riccioni C."/>
            <person name="Rubini A."/>
            <person name="Sitrit Y."/>
            <person name="Splivallo R."/>
            <person name="Traeger S."/>
            <person name="Wang M."/>
            <person name="Zifcakova L."/>
            <person name="Wipf D."/>
            <person name="Zambonelli A."/>
            <person name="Paolocci F."/>
            <person name="Nowrousian M."/>
            <person name="Ottonello S."/>
            <person name="Baldrian P."/>
            <person name="Spatafora J.W."/>
            <person name="Henrissat B."/>
            <person name="Nagy L.G."/>
            <person name="Aury J.M."/>
            <person name="Wincker P."/>
            <person name="Grigoriev I.V."/>
            <person name="Bonfante P."/>
            <person name="Martin F.M."/>
        </authorList>
    </citation>
    <scope>NUCLEOTIDE SEQUENCE [LARGE SCALE GENOMIC DNA]</scope>
    <source>
        <strain evidence="2 3">ATCC MYA-4762</strain>
    </source>
</reference>
<feature type="compositionally biased region" description="Polar residues" evidence="1">
    <location>
        <begin position="167"/>
        <end position="182"/>
    </location>
</feature>
<feature type="compositionally biased region" description="Polar residues" evidence="1">
    <location>
        <begin position="1"/>
        <end position="15"/>
    </location>
</feature>
<evidence type="ECO:0000313" key="3">
    <source>
        <dbReference type="Proteomes" id="UP000267821"/>
    </source>
</evidence>
<sequence length="182" mass="19338">MESPQGPTLASTRSHTLAIDGRLTPSPVTNSTTSSEAQPRHPQPPRHLGPPAPPMDALPILALDQFCLVRPDSGSDSDKVSSICSYCIRGAGQGCKPTGGLIKLRNSRIGEGKKGMGKNKILFPSTFPSAEQPHLLRGHNSCTLNSLLLSALNHRGEFSNTPPPPTSYLSSNYQNGDQSTIT</sequence>
<organism evidence="2 3">
    <name type="scientific">Terfezia boudieri ATCC MYA-4762</name>
    <dbReference type="NCBI Taxonomy" id="1051890"/>
    <lineage>
        <taxon>Eukaryota</taxon>
        <taxon>Fungi</taxon>
        <taxon>Dikarya</taxon>
        <taxon>Ascomycota</taxon>
        <taxon>Pezizomycotina</taxon>
        <taxon>Pezizomycetes</taxon>
        <taxon>Pezizales</taxon>
        <taxon>Pezizaceae</taxon>
        <taxon>Terfezia</taxon>
    </lineage>
</organism>
<evidence type="ECO:0000256" key="1">
    <source>
        <dbReference type="SAM" id="MobiDB-lite"/>
    </source>
</evidence>
<feature type="compositionally biased region" description="Pro residues" evidence="1">
    <location>
        <begin position="41"/>
        <end position="55"/>
    </location>
</feature>
<dbReference type="InParanoid" id="A0A3N4LUM5"/>
<proteinExistence type="predicted"/>
<dbReference type="Proteomes" id="UP000267821">
    <property type="component" value="Unassembled WGS sequence"/>
</dbReference>
<evidence type="ECO:0000313" key="2">
    <source>
        <dbReference type="EMBL" id="RPB26567.1"/>
    </source>
</evidence>